<reference evidence="3 4" key="1">
    <citation type="submission" date="2017-01" db="EMBL/GenBank/DDBJ databases">
        <title>Genome sequence of Rhodovulum viride JA756.</title>
        <authorList>
            <person name="Lakshmi K.V."/>
            <person name="Tushar L.D."/>
            <person name="Sasikala C."/>
            <person name="Venkataramana C."/>
        </authorList>
    </citation>
    <scope>NUCLEOTIDE SEQUENCE [LARGE SCALE GENOMIC DNA]</scope>
    <source>
        <strain evidence="3 4">JA756</strain>
    </source>
</reference>
<feature type="transmembrane region" description="Helical" evidence="2">
    <location>
        <begin position="89"/>
        <end position="114"/>
    </location>
</feature>
<dbReference type="EMBL" id="MUAV01000001">
    <property type="protein sequence ID" value="RAP43222.1"/>
    <property type="molecule type" value="Genomic_DNA"/>
</dbReference>
<evidence type="ECO:0000256" key="1">
    <source>
        <dbReference type="SAM" id="MobiDB-lite"/>
    </source>
</evidence>
<name>A0ABX9DPR0_9RHOB</name>
<feature type="region of interest" description="Disordered" evidence="1">
    <location>
        <begin position="1"/>
        <end position="20"/>
    </location>
</feature>
<comment type="caution">
    <text evidence="3">The sequence shown here is derived from an EMBL/GenBank/DDBJ whole genome shotgun (WGS) entry which is preliminary data.</text>
</comment>
<keyword evidence="2" id="KW-0472">Membrane</keyword>
<evidence type="ECO:0000313" key="3">
    <source>
        <dbReference type="EMBL" id="RAP43222.1"/>
    </source>
</evidence>
<keyword evidence="2" id="KW-0812">Transmembrane</keyword>
<evidence type="ECO:0000256" key="2">
    <source>
        <dbReference type="SAM" id="Phobius"/>
    </source>
</evidence>
<gene>
    <name evidence="3" type="ORF">BYZ73_00485</name>
</gene>
<feature type="transmembrane region" description="Helical" evidence="2">
    <location>
        <begin position="59"/>
        <end position="77"/>
    </location>
</feature>
<dbReference type="Proteomes" id="UP000248659">
    <property type="component" value="Unassembled WGS sequence"/>
</dbReference>
<organism evidence="3 4">
    <name type="scientific">Rhodovulum viride</name>
    <dbReference type="NCBI Taxonomy" id="1231134"/>
    <lineage>
        <taxon>Bacteria</taxon>
        <taxon>Pseudomonadati</taxon>
        <taxon>Pseudomonadota</taxon>
        <taxon>Alphaproteobacteria</taxon>
        <taxon>Rhodobacterales</taxon>
        <taxon>Paracoccaceae</taxon>
        <taxon>Rhodovulum</taxon>
    </lineage>
</organism>
<evidence type="ECO:0000313" key="4">
    <source>
        <dbReference type="Proteomes" id="UP000248659"/>
    </source>
</evidence>
<keyword evidence="2" id="KW-1133">Transmembrane helix</keyword>
<protein>
    <submittedName>
        <fullName evidence="3">Uncharacterized protein</fullName>
    </submittedName>
</protein>
<proteinExistence type="predicted"/>
<sequence length="375" mass="39215">MTRRKQDAQPPLERLQKKPLPPHSKLLLPVIAGASGGLLTLAVPDLIGADGLIDYLKCGVIGAAATFTAYTVNRFALEKGAFQAAIGSIYAALTSTVSVLAVGAGFFAATYAGFVKNETDRLRLQDYNAEYSAWLDQRVSAVQGTNSGGATLQAILSDLAAKVACEATSSCVSGVGHGGKGPAFRNLSGTYGSAEAIAAQLSGAEAAKADALAQLGGLQGAMRGVLSDGSLSASERRLQAQAITREAASLLSVVEDDAPSGMLAGFGAQLMQRGSSTPQDRLLASYGSQLVSAASPVRTSGMTPPPAFPMETGVADTLRFIPHFLPVALLVAVCELILPMTLWLYTFIDLRVRLEQQERAAKRPQRRRPPTNPKS</sequence>
<keyword evidence="4" id="KW-1185">Reference proteome</keyword>
<feature type="transmembrane region" description="Helical" evidence="2">
    <location>
        <begin position="324"/>
        <end position="348"/>
    </location>
</feature>
<accession>A0ABX9DPR0</accession>
<feature type="transmembrane region" description="Helical" evidence="2">
    <location>
        <begin position="26"/>
        <end position="47"/>
    </location>
</feature>